<dbReference type="SMART" id="SM00387">
    <property type="entry name" value="HATPase_c"/>
    <property type="match status" value="1"/>
</dbReference>
<dbReference type="InterPro" id="IPR036097">
    <property type="entry name" value="HisK_dim/P_sf"/>
</dbReference>
<evidence type="ECO:0000256" key="1">
    <source>
        <dbReference type="ARBA" id="ARBA00000085"/>
    </source>
</evidence>
<evidence type="ECO:0000256" key="5">
    <source>
        <dbReference type="ARBA" id="ARBA00022679"/>
    </source>
</evidence>
<dbReference type="InterPro" id="IPR004358">
    <property type="entry name" value="Sig_transdc_His_kin-like_C"/>
</dbReference>
<dbReference type="InterPro" id="IPR005467">
    <property type="entry name" value="His_kinase_dom"/>
</dbReference>
<keyword evidence="4" id="KW-0597">Phosphoprotein</keyword>
<evidence type="ECO:0000256" key="8">
    <source>
        <dbReference type="SAM" id="Phobius"/>
    </source>
</evidence>
<dbReference type="Gene3D" id="1.10.287.130">
    <property type="match status" value="1"/>
</dbReference>
<dbReference type="PANTHER" id="PTHR43065:SF47">
    <property type="match status" value="1"/>
</dbReference>
<keyword evidence="8" id="KW-0472">Membrane</keyword>
<accession>S5AAM0</accession>
<feature type="domain" description="Histidine kinase" evidence="9">
    <location>
        <begin position="323"/>
        <end position="555"/>
    </location>
</feature>
<dbReference type="SUPFAM" id="SSF55874">
    <property type="entry name" value="ATPase domain of HSP90 chaperone/DNA topoisomerase II/histidine kinase"/>
    <property type="match status" value="1"/>
</dbReference>
<dbReference type="AlphaFoldDB" id="S5AAM0"/>
<evidence type="ECO:0000259" key="9">
    <source>
        <dbReference type="PROSITE" id="PS50109"/>
    </source>
</evidence>
<dbReference type="KEGG" id="amh:I633_01580"/>
<comment type="catalytic activity">
    <reaction evidence="1">
        <text>ATP + protein L-histidine = ADP + protein N-phospho-L-histidine.</text>
        <dbReference type="EC" id="2.7.13.3"/>
    </reaction>
</comment>
<dbReference type="Pfam" id="PF02518">
    <property type="entry name" value="HATPase_c"/>
    <property type="match status" value="1"/>
</dbReference>
<name>S5AAM0_9ALTE</name>
<dbReference type="InterPro" id="IPR003594">
    <property type="entry name" value="HATPase_dom"/>
</dbReference>
<dbReference type="InterPro" id="IPR003661">
    <property type="entry name" value="HisK_dim/P_dom"/>
</dbReference>
<comment type="subcellular location">
    <subcellularLocation>
        <location evidence="2">Membrane</location>
    </subcellularLocation>
</comment>
<evidence type="ECO:0000313" key="12">
    <source>
        <dbReference type="Proteomes" id="UP000014909"/>
    </source>
</evidence>
<gene>
    <name evidence="11" type="ORF">I633_01580</name>
</gene>
<dbReference type="GO" id="GO:0016020">
    <property type="term" value="C:membrane"/>
    <property type="evidence" value="ECO:0007669"/>
    <property type="project" value="UniProtKB-SubCell"/>
</dbReference>
<dbReference type="PRINTS" id="PR00344">
    <property type="entry name" value="BCTRLSENSOR"/>
</dbReference>
<evidence type="ECO:0000256" key="2">
    <source>
        <dbReference type="ARBA" id="ARBA00004370"/>
    </source>
</evidence>
<keyword evidence="7" id="KW-0175">Coiled coil</keyword>
<dbReference type="PANTHER" id="PTHR43065">
    <property type="entry name" value="SENSOR HISTIDINE KINASE"/>
    <property type="match status" value="1"/>
</dbReference>
<keyword evidence="8" id="KW-1133">Transmembrane helix</keyword>
<dbReference type="PROSITE" id="PS50109">
    <property type="entry name" value="HIS_KIN"/>
    <property type="match status" value="1"/>
</dbReference>
<feature type="transmembrane region" description="Helical" evidence="8">
    <location>
        <begin position="25"/>
        <end position="47"/>
    </location>
</feature>
<dbReference type="Proteomes" id="UP000014909">
    <property type="component" value="Chromosome"/>
</dbReference>
<dbReference type="PATRIC" id="fig|1300253.3.peg.316"/>
<evidence type="ECO:0000256" key="3">
    <source>
        <dbReference type="ARBA" id="ARBA00012438"/>
    </source>
</evidence>
<dbReference type="PROSITE" id="PS50885">
    <property type="entry name" value="HAMP"/>
    <property type="match status" value="1"/>
</dbReference>
<dbReference type="EMBL" id="CP004846">
    <property type="protein sequence ID" value="AGP76660.1"/>
    <property type="molecule type" value="Genomic_DNA"/>
</dbReference>
<dbReference type="GO" id="GO:0000155">
    <property type="term" value="F:phosphorelay sensor kinase activity"/>
    <property type="evidence" value="ECO:0007669"/>
    <property type="project" value="InterPro"/>
</dbReference>
<feature type="domain" description="HAMP" evidence="10">
    <location>
        <begin position="207"/>
        <end position="260"/>
    </location>
</feature>
<dbReference type="InterPro" id="IPR036890">
    <property type="entry name" value="HATPase_C_sf"/>
</dbReference>
<evidence type="ECO:0000256" key="4">
    <source>
        <dbReference type="ARBA" id="ARBA00022553"/>
    </source>
</evidence>
<organism evidence="11 12">
    <name type="scientific">Alteromonas mediterranea 615</name>
    <dbReference type="NCBI Taxonomy" id="1300253"/>
    <lineage>
        <taxon>Bacteria</taxon>
        <taxon>Pseudomonadati</taxon>
        <taxon>Pseudomonadota</taxon>
        <taxon>Gammaproteobacteria</taxon>
        <taxon>Alteromonadales</taxon>
        <taxon>Alteromonadaceae</taxon>
        <taxon>Alteromonas/Salinimonas group</taxon>
        <taxon>Alteromonas</taxon>
    </lineage>
</organism>
<dbReference type="EC" id="2.7.13.3" evidence="3"/>
<keyword evidence="8" id="KW-0812">Transmembrane</keyword>
<evidence type="ECO:0000259" key="10">
    <source>
        <dbReference type="PROSITE" id="PS50885"/>
    </source>
</evidence>
<keyword evidence="6 11" id="KW-0418">Kinase</keyword>
<dbReference type="Gene3D" id="3.30.565.10">
    <property type="entry name" value="Histidine kinase-like ATPase, C-terminal domain"/>
    <property type="match status" value="1"/>
</dbReference>
<reference evidence="11 12" key="1">
    <citation type="journal article" date="2013" name="Genome Biol. Evol.">
        <title>Genomic Diversity of "Deep Ecotype" Alteromonas macleodii Isolates: Evidence for Pan-Mediterranean Clonal Frames.</title>
        <authorList>
            <person name="Lopez-Perez M."/>
            <person name="Gonzaga A."/>
            <person name="Rodriguez-Valera F."/>
        </authorList>
    </citation>
    <scope>NUCLEOTIDE SEQUENCE [LARGE SCALE GENOMIC DNA]</scope>
    <source>
        <strain evidence="12">'English Channel 615'</strain>
    </source>
</reference>
<dbReference type="SUPFAM" id="SSF47384">
    <property type="entry name" value="Homodimeric domain of signal transducing histidine kinase"/>
    <property type="match status" value="1"/>
</dbReference>
<feature type="coiled-coil region" evidence="7">
    <location>
        <begin position="255"/>
        <end position="307"/>
    </location>
</feature>
<dbReference type="BioCyc" id="AMAC1300253:G12YX-230-MONOMER"/>
<evidence type="ECO:0000256" key="7">
    <source>
        <dbReference type="SAM" id="Coils"/>
    </source>
</evidence>
<evidence type="ECO:0000256" key="6">
    <source>
        <dbReference type="ARBA" id="ARBA00022777"/>
    </source>
</evidence>
<dbReference type="InterPro" id="IPR003660">
    <property type="entry name" value="HAMP_dom"/>
</dbReference>
<proteinExistence type="predicted"/>
<dbReference type="CDD" id="cd00082">
    <property type="entry name" value="HisKA"/>
    <property type="match status" value="1"/>
</dbReference>
<evidence type="ECO:0000313" key="11">
    <source>
        <dbReference type="EMBL" id="AGP76660.1"/>
    </source>
</evidence>
<sequence length="560" mass="62325">MDDADGPNAKTDMTDKAVKLSIKSLFLWVVMSITTFSLAVLSSLAVYTQIKTYRHELESNALMLAKLVARSAATYLYDETPERIEAALSNLTAAEHVLNAHVYKAQNKSLAPQIFASYNKEGQLLLGGKENQLSALFMAPQLADNGKYLELSTKVFDTETNISLGWVYLRVSSDNFNQLVGKSIWLNLAVALALLAISFYSAVRMQRIVTGPVENIANFLQRTSRQRDYSARASGSTIKELDILADAVNVMLYRMQEYMQKQREAEEQHRKLNASLEDMVSHRTTALKDANQELIQTLEKLHQFQRQIVQNEKMASLGDMVAGVAHEVNTPIGLGVTASTMMLDRLAVIQKDFENKTLKASAMKRFLDESNENLNIIYRNLNRAAELISSFKQVAVDQTSETSRSFCVVQLVNEILLSLQPRLKKLKHNINVNCDPTLSVETKAGPINQILINLIMNSVIHGFESMEKGTIDIRVELVSNNKLKLVYTDNGKGIPPEIRKRIFDPFVTTKRGQGGSGLGMHLVYNLVTQALNGSISITGEEGDGVEFVIIFPVVNAKTSE</sequence>
<dbReference type="HOGENOM" id="CLU_000445_133_5_6"/>
<protein>
    <recommendedName>
        <fullName evidence="3">histidine kinase</fullName>
        <ecNumber evidence="3">2.7.13.3</ecNumber>
    </recommendedName>
</protein>
<feature type="transmembrane region" description="Helical" evidence="8">
    <location>
        <begin position="184"/>
        <end position="203"/>
    </location>
</feature>
<keyword evidence="5" id="KW-0808">Transferase</keyword>
<dbReference type="Gene3D" id="6.10.340.10">
    <property type="match status" value="1"/>
</dbReference>